<sequence>MMSALLQTKKNYRCVPTLQQVYPGGPFVFSSDGSFIACACGETINTVDSADFSIKGTIEGNNEAVTALTLSPNDQLLFSAGHSRQIRVWNLATLKCERSWKGHDGPVMAMACHASGGLLASAGAEE</sequence>
<dbReference type="InterPro" id="IPR051959">
    <property type="entry name" value="PAK1-Kinase_Regulator"/>
</dbReference>
<protein>
    <submittedName>
        <fullName evidence="2">Uncharacterized protein</fullName>
    </submittedName>
</protein>
<gene>
    <name evidence="2" type="ORF">LITE_LOCUS16506</name>
</gene>
<comment type="caution">
    <text evidence="2">The sequence shown here is derived from an EMBL/GenBank/DDBJ whole genome shotgun (WGS) entry which is preliminary data.</text>
</comment>
<evidence type="ECO:0000313" key="3">
    <source>
        <dbReference type="Proteomes" id="UP001154282"/>
    </source>
</evidence>
<keyword evidence="1" id="KW-0853">WD repeat</keyword>
<dbReference type="PANTHER" id="PTHR44675">
    <property type="entry name" value="PAK1 INTERACTING PROTEIN 1"/>
    <property type="match status" value="1"/>
</dbReference>
<dbReference type="InterPro" id="IPR001680">
    <property type="entry name" value="WD40_rpt"/>
</dbReference>
<organism evidence="2 3">
    <name type="scientific">Linum tenue</name>
    <dbReference type="NCBI Taxonomy" id="586396"/>
    <lineage>
        <taxon>Eukaryota</taxon>
        <taxon>Viridiplantae</taxon>
        <taxon>Streptophyta</taxon>
        <taxon>Embryophyta</taxon>
        <taxon>Tracheophyta</taxon>
        <taxon>Spermatophyta</taxon>
        <taxon>Magnoliopsida</taxon>
        <taxon>eudicotyledons</taxon>
        <taxon>Gunneridae</taxon>
        <taxon>Pentapetalae</taxon>
        <taxon>rosids</taxon>
        <taxon>fabids</taxon>
        <taxon>Malpighiales</taxon>
        <taxon>Linaceae</taxon>
        <taxon>Linum</taxon>
    </lineage>
</organism>
<dbReference type="SUPFAM" id="SSF50978">
    <property type="entry name" value="WD40 repeat-like"/>
    <property type="match status" value="1"/>
</dbReference>
<evidence type="ECO:0000313" key="2">
    <source>
        <dbReference type="EMBL" id="CAI0415090.1"/>
    </source>
</evidence>
<reference evidence="2" key="1">
    <citation type="submission" date="2022-08" db="EMBL/GenBank/DDBJ databases">
        <authorList>
            <person name="Gutierrez-Valencia J."/>
        </authorList>
    </citation>
    <scope>NUCLEOTIDE SEQUENCE</scope>
</reference>
<accession>A0AAV0K007</accession>
<dbReference type="Proteomes" id="UP001154282">
    <property type="component" value="Unassembled WGS sequence"/>
</dbReference>
<proteinExistence type="predicted"/>
<dbReference type="PROSITE" id="PS50294">
    <property type="entry name" value="WD_REPEATS_REGION"/>
    <property type="match status" value="1"/>
</dbReference>
<dbReference type="PANTHER" id="PTHR44675:SF1">
    <property type="entry name" value="P21-ACTIVATED PROTEIN KINASE-INTERACTING PROTEIN 1"/>
    <property type="match status" value="1"/>
</dbReference>
<feature type="repeat" description="WD" evidence="1">
    <location>
        <begin position="58"/>
        <end position="99"/>
    </location>
</feature>
<evidence type="ECO:0000256" key="1">
    <source>
        <dbReference type="PROSITE-ProRule" id="PRU00221"/>
    </source>
</evidence>
<name>A0AAV0K007_9ROSI</name>
<keyword evidence="3" id="KW-1185">Reference proteome</keyword>
<dbReference type="InterPro" id="IPR036322">
    <property type="entry name" value="WD40_repeat_dom_sf"/>
</dbReference>
<dbReference type="Gene3D" id="2.130.10.10">
    <property type="entry name" value="YVTN repeat-like/Quinoprotein amine dehydrogenase"/>
    <property type="match status" value="1"/>
</dbReference>
<dbReference type="PROSITE" id="PS50082">
    <property type="entry name" value="WD_REPEATS_2"/>
    <property type="match status" value="1"/>
</dbReference>
<dbReference type="AlphaFoldDB" id="A0AAV0K007"/>
<dbReference type="SMART" id="SM00320">
    <property type="entry name" value="WD40"/>
    <property type="match status" value="2"/>
</dbReference>
<dbReference type="EMBL" id="CAMGYJ010000005">
    <property type="protein sequence ID" value="CAI0415090.1"/>
    <property type="molecule type" value="Genomic_DNA"/>
</dbReference>
<dbReference type="InterPro" id="IPR015943">
    <property type="entry name" value="WD40/YVTN_repeat-like_dom_sf"/>
</dbReference>
<dbReference type="Pfam" id="PF00400">
    <property type="entry name" value="WD40"/>
    <property type="match status" value="2"/>
</dbReference>